<feature type="compositionally biased region" description="Polar residues" evidence="1">
    <location>
        <begin position="26"/>
        <end position="41"/>
    </location>
</feature>
<feature type="region of interest" description="Disordered" evidence="1">
    <location>
        <begin position="126"/>
        <end position="152"/>
    </location>
</feature>
<dbReference type="RefSeq" id="XP_014145127.1">
    <property type="nucleotide sequence ID" value="XM_014289652.1"/>
</dbReference>
<feature type="compositionally biased region" description="Polar residues" evidence="1">
    <location>
        <begin position="91"/>
        <end position="111"/>
    </location>
</feature>
<evidence type="ECO:0000256" key="1">
    <source>
        <dbReference type="SAM" id="MobiDB-lite"/>
    </source>
</evidence>
<evidence type="ECO:0000313" key="3">
    <source>
        <dbReference type="Proteomes" id="UP000054560"/>
    </source>
</evidence>
<dbReference type="AlphaFoldDB" id="A0A0L0F3B4"/>
<feature type="compositionally biased region" description="Polar residues" evidence="1">
    <location>
        <begin position="1"/>
        <end position="18"/>
    </location>
</feature>
<reference evidence="2 3" key="1">
    <citation type="submission" date="2011-02" db="EMBL/GenBank/DDBJ databases">
        <title>The Genome Sequence of Sphaeroforma arctica JP610.</title>
        <authorList>
            <consortium name="The Broad Institute Genome Sequencing Platform"/>
            <person name="Russ C."/>
            <person name="Cuomo C."/>
            <person name="Young S.K."/>
            <person name="Zeng Q."/>
            <person name="Gargeya S."/>
            <person name="Alvarado L."/>
            <person name="Berlin A."/>
            <person name="Chapman S.B."/>
            <person name="Chen Z."/>
            <person name="Freedman E."/>
            <person name="Gellesch M."/>
            <person name="Goldberg J."/>
            <person name="Griggs A."/>
            <person name="Gujja S."/>
            <person name="Heilman E."/>
            <person name="Heiman D."/>
            <person name="Howarth C."/>
            <person name="Mehta T."/>
            <person name="Neiman D."/>
            <person name="Pearson M."/>
            <person name="Roberts A."/>
            <person name="Saif S."/>
            <person name="Shea T."/>
            <person name="Shenoy N."/>
            <person name="Sisk P."/>
            <person name="Stolte C."/>
            <person name="Sykes S."/>
            <person name="White J."/>
            <person name="Yandava C."/>
            <person name="Burger G."/>
            <person name="Gray M.W."/>
            <person name="Holland P.W.H."/>
            <person name="King N."/>
            <person name="Lang F.B.F."/>
            <person name="Roger A.J."/>
            <person name="Ruiz-Trillo I."/>
            <person name="Haas B."/>
            <person name="Nusbaum C."/>
            <person name="Birren B."/>
        </authorList>
    </citation>
    <scope>NUCLEOTIDE SEQUENCE [LARGE SCALE GENOMIC DNA]</scope>
    <source>
        <strain evidence="2 3">JP610</strain>
    </source>
</reference>
<proteinExistence type="predicted"/>
<dbReference type="Proteomes" id="UP000054560">
    <property type="component" value="Unassembled WGS sequence"/>
</dbReference>
<dbReference type="EMBL" id="KQ249239">
    <property type="protein sequence ID" value="KNC71225.1"/>
    <property type="molecule type" value="Genomic_DNA"/>
</dbReference>
<feature type="non-terminal residue" evidence="2">
    <location>
        <position position="1"/>
    </location>
</feature>
<feature type="non-terminal residue" evidence="2">
    <location>
        <position position="191"/>
    </location>
</feature>
<accession>A0A0L0F3B4</accession>
<evidence type="ECO:0000313" key="2">
    <source>
        <dbReference type="EMBL" id="KNC71225.1"/>
    </source>
</evidence>
<gene>
    <name evidence="2" type="ORF">SARC_16239</name>
</gene>
<feature type="compositionally biased region" description="Polar residues" evidence="1">
    <location>
        <begin position="131"/>
        <end position="143"/>
    </location>
</feature>
<dbReference type="GeneID" id="25916743"/>
<name>A0A0L0F3B4_9EUKA</name>
<sequence length="191" mass="19034">VTAHSGNGTQLSSTSSRESLAEHTKTNTARQPSATTGTGASPTDPGPGNTTGKKEDLNAGTKSTSDKKVSGAGTGVSVEGQGVAAVGDRPNSGTHIHTAAGTSSDTATETRVSLSVQRVAVGGTRAGCGTEMQSQGTGTSVSDYVSARGDAPPQSLRNKVCVESGSTPMVLTFAFDASAPTSIFGSIFQKV</sequence>
<feature type="region of interest" description="Disordered" evidence="1">
    <location>
        <begin position="1"/>
        <end position="111"/>
    </location>
</feature>
<protein>
    <submittedName>
        <fullName evidence="2">Uncharacterized protein</fullName>
    </submittedName>
</protein>
<keyword evidence="3" id="KW-1185">Reference proteome</keyword>
<organism evidence="2 3">
    <name type="scientific">Sphaeroforma arctica JP610</name>
    <dbReference type="NCBI Taxonomy" id="667725"/>
    <lineage>
        <taxon>Eukaryota</taxon>
        <taxon>Ichthyosporea</taxon>
        <taxon>Ichthyophonida</taxon>
        <taxon>Sphaeroforma</taxon>
    </lineage>
</organism>